<reference evidence="1" key="1">
    <citation type="journal article" date="2015" name="Nature">
        <title>Complex archaea that bridge the gap between prokaryotes and eukaryotes.</title>
        <authorList>
            <person name="Spang A."/>
            <person name="Saw J.H."/>
            <person name="Jorgensen S.L."/>
            <person name="Zaremba-Niedzwiedzka K."/>
            <person name="Martijn J."/>
            <person name="Lind A.E."/>
            <person name="van Eijk R."/>
            <person name="Schleper C."/>
            <person name="Guy L."/>
            <person name="Ettema T.J."/>
        </authorList>
    </citation>
    <scope>NUCLEOTIDE SEQUENCE</scope>
</reference>
<name>A0A0F8ZWA2_9ZZZZ</name>
<proteinExistence type="predicted"/>
<accession>A0A0F8ZWA2</accession>
<dbReference type="EMBL" id="LAZR01058062">
    <property type="protein sequence ID" value="KKK70704.1"/>
    <property type="molecule type" value="Genomic_DNA"/>
</dbReference>
<dbReference type="AlphaFoldDB" id="A0A0F8ZWA2"/>
<evidence type="ECO:0000313" key="1">
    <source>
        <dbReference type="EMBL" id="KKK70704.1"/>
    </source>
</evidence>
<organism evidence="1">
    <name type="scientific">marine sediment metagenome</name>
    <dbReference type="NCBI Taxonomy" id="412755"/>
    <lineage>
        <taxon>unclassified sequences</taxon>
        <taxon>metagenomes</taxon>
        <taxon>ecological metagenomes</taxon>
    </lineage>
</organism>
<protein>
    <submittedName>
        <fullName evidence="1">Uncharacterized protein</fullName>
    </submittedName>
</protein>
<gene>
    <name evidence="1" type="ORF">LCGC14_2921320</name>
</gene>
<comment type="caution">
    <text evidence="1">The sequence shown here is derived from an EMBL/GenBank/DDBJ whole genome shotgun (WGS) entry which is preliminary data.</text>
</comment>
<sequence>YLDGANNRVGFGTTTPATNLEISQTAKGTALRISSLFNGGWALND</sequence>
<feature type="non-terminal residue" evidence="1">
    <location>
        <position position="1"/>
    </location>
</feature>